<dbReference type="InterPro" id="IPR036388">
    <property type="entry name" value="WH-like_DNA-bd_sf"/>
</dbReference>
<name>A0A848MI39_9GAMM</name>
<dbReference type="SUPFAM" id="SSF46894">
    <property type="entry name" value="C-terminal effector domain of the bipartite response regulators"/>
    <property type="match status" value="1"/>
</dbReference>
<dbReference type="AlphaFoldDB" id="A0A848MI39"/>
<keyword evidence="1" id="KW-0238">DNA-binding</keyword>
<dbReference type="EMBL" id="JAADJU010000004">
    <property type="protein sequence ID" value="NMP26986.1"/>
    <property type="molecule type" value="Genomic_DNA"/>
</dbReference>
<evidence type="ECO:0000256" key="1">
    <source>
        <dbReference type="ARBA" id="ARBA00023125"/>
    </source>
</evidence>
<evidence type="ECO:0000259" key="2">
    <source>
        <dbReference type="PROSITE" id="PS50043"/>
    </source>
</evidence>
<accession>A0A848MI39</accession>
<keyword evidence="4" id="KW-1185">Reference proteome</keyword>
<dbReference type="GO" id="GO:0003677">
    <property type="term" value="F:DNA binding"/>
    <property type="evidence" value="ECO:0007669"/>
    <property type="project" value="UniProtKB-KW"/>
</dbReference>
<dbReference type="Pfam" id="PF00196">
    <property type="entry name" value="GerE"/>
    <property type="match status" value="1"/>
</dbReference>
<dbReference type="InterPro" id="IPR000792">
    <property type="entry name" value="Tscrpt_reg_LuxR_C"/>
</dbReference>
<dbReference type="GO" id="GO:0006355">
    <property type="term" value="P:regulation of DNA-templated transcription"/>
    <property type="evidence" value="ECO:0007669"/>
    <property type="project" value="InterPro"/>
</dbReference>
<dbReference type="SMART" id="SM00421">
    <property type="entry name" value="HTH_LUXR"/>
    <property type="match status" value="1"/>
</dbReference>
<dbReference type="CDD" id="cd06170">
    <property type="entry name" value="LuxR_C_like"/>
    <property type="match status" value="1"/>
</dbReference>
<reference evidence="3 4" key="1">
    <citation type="submission" date="2020-01" db="EMBL/GenBank/DDBJ databases">
        <authorList>
            <person name="Lee S.D."/>
        </authorList>
    </citation>
    <scope>NUCLEOTIDE SEQUENCE [LARGE SCALE GENOMIC DNA]</scope>
    <source>
        <strain evidence="3 4">SAP-1</strain>
    </source>
</reference>
<proteinExistence type="predicted"/>
<dbReference type="InterPro" id="IPR016032">
    <property type="entry name" value="Sig_transdc_resp-reg_C-effctor"/>
</dbReference>
<dbReference type="PROSITE" id="PS50043">
    <property type="entry name" value="HTH_LUXR_2"/>
    <property type="match status" value="1"/>
</dbReference>
<organism evidence="3 4">
    <name type="scientific">Rouxiella aceris</name>
    <dbReference type="NCBI Taxonomy" id="2703884"/>
    <lineage>
        <taxon>Bacteria</taxon>
        <taxon>Pseudomonadati</taxon>
        <taxon>Pseudomonadota</taxon>
        <taxon>Gammaproteobacteria</taxon>
        <taxon>Enterobacterales</taxon>
        <taxon>Yersiniaceae</taxon>
        <taxon>Rouxiella</taxon>
    </lineage>
</organism>
<dbReference type="Proteomes" id="UP000585363">
    <property type="component" value="Unassembled WGS sequence"/>
</dbReference>
<dbReference type="Gene3D" id="1.10.10.10">
    <property type="entry name" value="Winged helix-like DNA-binding domain superfamily/Winged helix DNA-binding domain"/>
    <property type="match status" value="1"/>
</dbReference>
<reference evidence="3 4" key="2">
    <citation type="submission" date="2020-06" db="EMBL/GenBank/DDBJ databases">
        <title>Polyphasic characterization of a Rahnella strain isolated from tree sap.</title>
        <authorList>
            <person name="Kim I.S."/>
        </authorList>
    </citation>
    <scope>NUCLEOTIDE SEQUENCE [LARGE SCALE GENOMIC DNA]</scope>
    <source>
        <strain evidence="3 4">SAP-1</strain>
    </source>
</reference>
<evidence type="ECO:0000313" key="3">
    <source>
        <dbReference type="EMBL" id="NMP26986.1"/>
    </source>
</evidence>
<gene>
    <name evidence="3" type="ORF">GW590_08915</name>
</gene>
<dbReference type="RefSeq" id="WP_169402680.1">
    <property type="nucleotide sequence ID" value="NZ_JAADJU010000004.1"/>
</dbReference>
<comment type="caution">
    <text evidence="3">The sequence shown here is derived from an EMBL/GenBank/DDBJ whole genome shotgun (WGS) entry which is preliminary data.</text>
</comment>
<feature type="domain" description="HTH luxR-type" evidence="2">
    <location>
        <begin position="127"/>
        <end position="192"/>
    </location>
</feature>
<evidence type="ECO:0000313" key="4">
    <source>
        <dbReference type="Proteomes" id="UP000585363"/>
    </source>
</evidence>
<sequence length="219" mass="25654">MKILIVEPCGFMRLGMFSLLIDHPQIDVMDVEDLAQSIDLASDFNPDIIFVNMTSHCHYTDVDPVINSFLNLRHTSTIYCYLDTSYPESDEPVMVADNFFIFKKQNISSILQQAIDLSGTPLPVKYSPVPFSLFSDQEILVMNYWMAEMPNYRIARKLNISDRTVYVHKRHITQKIKVRNRLEFCFIYNLIKYFYWPINPLAIRPLSRQTKSDILTLIR</sequence>
<protein>
    <submittedName>
        <fullName evidence="3">Response regulator transcription factor</fullName>
    </submittedName>
</protein>